<feature type="chain" id="PRO_5012723724" description="Lipoprotein" evidence="1">
    <location>
        <begin position="16"/>
        <end position="202"/>
    </location>
</feature>
<evidence type="ECO:0008006" key="4">
    <source>
        <dbReference type="Google" id="ProtNLM"/>
    </source>
</evidence>
<dbReference type="OrthoDB" id="8751519at2"/>
<keyword evidence="1" id="KW-0732">Signal</keyword>
<accession>A0A1I7KZM4</accession>
<dbReference type="Proteomes" id="UP000199391">
    <property type="component" value="Unassembled WGS sequence"/>
</dbReference>
<name>A0A1I7KZM4_9BURK</name>
<dbReference type="RefSeq" id="WP_093557475.1">
    <property type="nucleotide sequence ID" value="NZ_FPBO01000021.1"/>
</dbReference>
<evidence type="ECO:0000313" key="2">
    <source>
        <dbReference type="EMBL" id="SFV02754.1"/>
    </source>
</evidence>
<dbReference type="AlphaFoldDB" id="A0A1I7KZM4"/>
<dbReference type="EMBL" id="FPBO01000021">
    <property type="protein sequence ID" value="SFV02754.1"/>
    <property type="molecule type" value="Genomic_DNA"/>
</dbReference>
<keyword evidence="3" id="KW-1185">Reference proteome</keyword>
<proteinExistence type="predicted"/>
<reference evidence="3" key="1">
    <citation type="submission" date="2016-10" db="EMBL/GenBank/DDBJ databases">
        <authorList>
            <person name="Varghese N."/>
            <person name="Submissions S."/>
        </authorList>
    </citation>
    <scope>NUCLEOTIDE SEQUENCE [LARGE SCALE GENOMIC DNA]</scope>
    <source>
        <strain evidence="3">CGMCC 1.11014</strain>
    </source>
</reference>
<evidence type="ECO:0000313" key="3">
    <source>
        <dbReference type="Proteomes" id="UP000199391"/>
    </source>
</evidence>
<organism evidence="2 3">
    <name type="scientific">Pseudoduganella namucuonensis</name>
    <dbReference type="NCBI Taxonomy" id="1035707"/>
    <lineage>
        <taxon>Bacteria</taxon>
        <taxon>Pseudomonadati</taxon>
        <taxon>Pseudomonadota</taxon>
        <taxon>Betaproteobacteria</taxon>
        <taxon>Burkholderiales</taxon>
        <taxon>Oxalobacteraceae</taxon>
        <taxon>Telluria group</taxon>
        <taxon>Pseudoduganella</taxon>
    </lineage>
</organism>
<dbReference type="PROSITE" id="PS51257">
    <property type="entry name" value="PROKAR_LIPOPROTEIN"/>
    <property type="match status" value="1"/>
</dbReference>
<gene>
    <name evidence="2" type="ORF">SAMN05216552_102158</name>
</gene>
<protein>
    <recommendedName>
        <fullName evidence="4">Lipoprotein</fullName>
    </recommendedName>
</protein>
<evidence type="ECO:0000256" key="1">
    <source>
        <dbReference type="SAM" id="SignalP"/>
    </source>
</evidence>
<sequence>MPRHFLIACAALSLAACGGTSIQPYPDIWPPLTGMSSDCREVQGLYVDPNAWAWERRGKAVKGEPGAGGTLDAAWIALGFTGQGAPGAGRREFTLAFDGADTLVMEYLINGKTAAVKRLGRDKWSCGADGLRVVTLELSGAVIDKVPSHGSAQRSATLYRVGDSLYSRTIDSSDIKLLHALPRHSLKEQWQRFPASAAFIPR</sequence>
<feature type="signal peptide" evidence="1">
    <location>
        <begin position="1"/>
        <end position="15"/>
    </location>
</feature>